<sequence length="58" mass="5788">MVEDHAWIGSGAIILPGVTIGRGAVVAAGAVVHRDVAPLTVVGGVPARFLRAVEETGA</sequence>
<keyword evidence="4" id="KW-0012">Acyltransferase</keyword>
<protein>
    <recommendedName>
        <fullName evidence="7">Acyltransferase</fullName>
    </recommendedName>
</protein>
<keyword evidence="2" id="KW-0808">Transferase</keyword>
<dbReference type="AlphaFoldDB" id="A0A916TV02"/>
<dbReference type="Gene3D" id="2.160.10.10">
    <property type="entry name" value="Hexapeptide repeat proteins"/>
    <property type="match status" value="1"/>
</dbReference>
<reference evidence="5" key="1">
    <citation type="journal article" date="2014" name="Int. J. Syst. Evol. Microbiol.">
        <title>Complete genome sequence of Corynebacterium casei LMG S-19264T (=DSM 44701T), isolated from a smear-ripened cheese.</title>
        <authorList>
            <consortium name="US DOE Joint Genome Institute (JGI-PGF)"/>
            <person name="Walter F."/>
            <person name="Albersmeier A."/>
            <person name="Kalinowski J."/>
            <person name="Ruckert C."/>
        </authorList>
    </citation>
    <scope>NUCLEOTIDE SEQUENCE</scope>
    <source>
        <strain evidence="5">CGMCC 1.15095</strain>
    </source>
</reference>
<comment type="similarity">
    <text evidence="1">Belongs to the transferase hexapeptide repeat family.</text>
</comment>
<evidence type="ECO:0000256" key="3">
    <source>
        <dbReference type="ARBA" id="ARBA00022737"/>
    </source>
</evidence>
<dbReference type="Proteomes" id="UP000608154">
    <property type="component" value="Unassembled WGS sequence"/>
</dbReference>
<dbReference type="InterPro" id="IPR011004">
    <property type="entry name" value="Trimer_LpxA-like_sf"/>
</dbReference>
<name>A0A916TV02_9SPHN</name>
<keyword evidence="6" id="KW-1185">Reference proteome</keyword>
<evidence type="ECO:0000256" key="4">
    <source>
        <dbReference type="ARBA" id="ARBA00023315"/>
    </source>
</evidence>
<evidence type="ECO:0000313" key="5">
    <source>
        <dbReference type="EMBL" id="GGC11224.1"/>
    </source>
</evidence>
<gene>
    <name evidence="5" type="ORF">GCM10011494_32460</name>
</gene>
<evidence type="ECO:0000256" key="1">
    <source>
        <dbReference type="ARBA" id="ARBA00007274"/>
    </source>
</evidence>
<keyword evidence="3" id="KW-0677">Repeat</keyword>
<dbReference type="PANTHER" id="PTHR23416:SF23">
    <property type="entry name" value="ACETYLTRANSFERASE C18B11.09C-RELATED"/>
    <property type="match status" value="1"/>
</dbReference>
<accession>A0A916TV02</accession>
<evidence type="ECO:0000313" key="6">
    <source>
        <dbReference type="Proteomes" id="UP000608154"/>
    </source>
</evidence>
<dbReference type="EMBL" id="BMHK01000029">
    <property type="protein sequence ID" value="GGC11224.1"/>
    <property type="molecule type" value="Genomic_DNA"/>
</dbReference>
<dbReference type="InterPro" id="IPR018357">
    <property type="entry name" value="Hexapep_transf_CS"/>
</dbReference>
<dbReference type="RefSeq" id="WP_373285464.1">
    <property type="nucleotide sequence ID" value="NZ_BMHK01000029.1"/>
</dbReference>
<dbReference type="GO" id="GO:0005829">
    <property type="term" value="C:cytosol"/>
    <property type="evidence" value="ECO:0007669"/>
    <property type="project" value="TreeGrafter"/>
</dbReference>
<dbReference type="InterPro" id="IPR051159">
    <property type="entry name" value="Hexapeptide_acetyltransf"/>
</dbReference>
<dbReference type="SUPFAM" id="SSF51161">
    <property type="entry name" value="Trimeric LpxA-like enzymes"/>
    <property type="match status" value="1"/>
</dbReference>
<dbReference type="Pfam" id="PF00132">
    <property type="entry name" value="Hexapep"/>
    <property type="match status" value="1"/>
</dbReference>
<evidence type="ECO:0008006" key="7">
    <source>
        <dbReference type="Google" id="ProtNLM"/>
    </source>
</evidence>
<dbReference type="GO" id="GO:0008374">
    <property type="term" value="F:O-acyltransferase activity"/>
    <property type="evidence" value="ECO:0007669"/>
    <property type="project" value="TreeGrafter"/>
</dbReference>
<dbReference type="InterPro" id="IPR001451">
    <property type="entry name" value="Hexapep"/>
</dbReference>
<evidence type="ECO:0000256" key="2">
    <source>
        <dbReference type="ARBA" id="ARBA00022679"/>
    </source>
</evidence>
<organism evidence="5 6">
    <name type="scientific">Novosphingobium endophyticum</name>
    <dbReference type="NCBI Taxonomy" id="1955250"/>
    <lineage>
        <taxon>Bacteria</taxon>
        <taxon>Pseudomonadati</taxon>
        <taxon>Pseudomonadota</taxon>
        <taxon>Alphaproteobacteria</taxon>
        <taxon>Sphingomonadales</taxon>
        <taxon>Sphingomonadaceae</taxon>
        <taxon>Novosphingobium</taxon>
    </lineage>
</organism>
<proteinExistence type="inferred from homology"/>
<dbReference type="PANTHER" id="PTHR23416">
    <property type="entry name" value="SIALIC ACID SYNTHASE-RELATED"/>
    <property type="match status" value="1"/>
</dbReference>
<dbReference type="PROSITE" id="PS00101">
    <property type="entry name" value="HEXAPEP_TRANSFERASES"/>
    <property type="match status" value="1"/>
</dbReference>
<comment type="caution">
    <text evidence="5">The sequence shown here is derived from an EMBL/GenBank/DDBJ whole genome shotgun (WGS) entry which is preliminary data.</text>
</comment>
<reference evidence="5" key="2">
    <citation type="submission" date="2020-09" db="EMBL/GenBank/DDBJ databases">
        <authorList>
            <person name="Sun Q."/>
            <person name="Zhou Y."/>
        </authorList>
    </citation>
    <scope>NUCLEOTIDE SEQUENCE</scope>
    <source>
        <strain evidence="5">CGMCC 1.15095</strain>
    </source>
</reference>